<dbReference type="Pfam" id="PF03358">
    <property type="entry name" value="FMN_red"/>
    <property type="match status" value="1"/>
</dbReference>
<evidence type="ECO:0000313" key="4">
    <source>
        <dbReference type="Proteomes" id="UP000579945"/>
    </source>
</evidence>
<dbReference type="PROSITE" id="PS50902">
    <property type="entry name" value="FLAVODOXIN_LIKE"/>
    <property type="match status" value="1"/>
</dbReference>
<feature type="domain" description="Flavodoxin-like" evidence="2">
    <location>
        <begin position="7"/>
        <end position="188"/>
    </location>
</feature>
<protein>
    <submittedName>
        <fullName evidence="3">NAD(P)H dehydrogenase (Quinone)</fullName>
        <ecNumber evidence="3">1.6.5.2</ecNumber>
    </submittedName>
</protein>
<dbReference type="EMBL" id="JACIBV010000001">
    <property type="protein sequence ID" value="MBB3729778.1"/>
    <property type="molecule type" value="Genomic_DNA"/>
</dbReference>
<dbReference type="EC" id="1.6.5.2" evidence="3"/>
<comment type="similarity">
    <text evidence="1">Belongs to the WrbA family.</text>
</comment>
<dbReference type="SUPFAM" id="SSF52218">
    <property type="entry name" value="Flavoproteins"/>
    <property type="match status" value="1"/>
</dbReference>
<dbReference type="InterPro" id="IPR005025">
    <property type="entry name" value="FMN_Rdtase-like_dom"/>
</dbReference>
<proteinExistence type="inferred from homology"/>
<evidence type="ECO:0000313" key="3">
    <source>
        <dbReference type="EMBL" id="MBB3729778.1"/>
    </source>
</evidence>
<dbReference type="GeneID" id="95391956"/>
<keyword evidence="3" id="KW-0560">Oxidoreductase</keyword>
<evidence type="ECO:0000256" key="1">
    <source>
        <dbReference type="ARBA" id="ARBA00006961"/>
    </source>
</evidence>
<dbReference type="Gene3D" id="3.40.50.360">
    <property type="match status" value="1"/>
</dbReference>
<reference evidence="3 4" key="1">
    <citation type="submission" date="2020-08" db="EMBL/GenBank/DDBJ databases">
        <title>Sequencing the genomes of 1000 actinobacteria strains.</title>
        <authorList>
            <person name="Klenk H.-P."/>
        </authorList>
    </citation>
    <scope>NUCLEOTIDE SEQUENCE [LARGE SCALE GENOMIC DNA]</scope>
    <source>
        <strain evidence="3 4">DSM 44320</strain>
    </source>
</reference>
<dbReference type="PANTHER" id="PTHR30546:SF23">
    <property type="entry name" value="FLAVOPROTEIN-LIKE PROTEIN YCP4-RELATED"/>
    <property type="match status" value="1"/>
</dbReference>
<dbReference type="RefSeq" id="WP_183653529.1">
    <property type="nucleotide sequence ID" value="NZ_BAAAXX010000178.1"/>
</dbReference>
<dbReference type="Proteomes" id="UP000579945">
    <property type="component" value="Unassembled WGS sequence"/>
</dbReference>
<comment type="caution">
    <text evidence="3">The sequence shown here is derived from an EMBL/GenBank/DDBJ whole genome shotgun (WGS) entry which is preliminary data.</text>
</comment>
<sequence>MNTPVNLSVVYYSATGTIAAIAQEMAETAEKAGAEVRLRRVAELAPQSAIDSNPAWAAHAAATADVPLVTADDLVWADAVLMGSPTRFGNISSQLKQFLDTLSGPWSQGLLADKVYSGFTSTGTAHGGHESTLLALYNTFIHLGGVIVPPGYTHPDKWADGNPYGTSHCDKGGTHAVDEVTRAAARVQTERVLRFARATKTLSSAA</sequence>
<dbReference type="GO" id="GO:0010181">
    <property type="term" value="F:FMN binding"/>
    <property type="evidence" value="ECO:0007669"/>
    <property type="project" value="InterPro"/>
</dbReference>
<dbReference type="GO" id="GO:0016020">
    <property type="term" value="C:membrane"/>
    <property type="evidence" value="ECO:0007669"/>
    <property type="project" value="TreeGrafter"/>
</dbReference>
<dbReference type="InterPro" id="IPR029039">
    <property type="entry name" value="Flavoprotein-like_sf"/>
</dbReference>
<dbReference type="PANTHER" id="PTHR30546">
    <property type="entry name" value="FLAVODOXIN-RELATED PROTEIN WRBA-RELATED"/>
    <property type="match status" value="1"/>
</dbReference>
<evidence type="ECO:0000259" key="2">
    <source>
        <dbReference type="PROSITE" id="PS50902"/>
    </source>
</evidence>
<dbReference type="InterPro" id="IPR008254">
    <property type="entry name" value="Flavodoxin/NO_synth"/>
</dbReference>
<gene>
    <name evidence="3" type="ORF">FHR33_005638</name>
</gene>
<dbReference type="InterPro" id="IPR010089">
    <property type="entry name" value="Flavoprotein_WrbA-like"/>
</dbReference>
<accession>A0A7W5VCX6</accession>
<dbReference type="AlphaFoldDB" id="A0A7W5VCX6"/>
<keyword evidence="4" id="KW-1185">Reference proteome</keyword>
<organism evidence="3 4">
    <name type="scientific">Nonomuraea dietziae</name>
    <dbReference type="NCBI Taxonomy" id="65515"/>
    <lineage>
        <taxon>Bacteria</taxon>
        <taxon>Bacillati</taxon>
        <taxon>Actinomycetota</taxon>
        <taxon>Actinomycetes</taxon>
        <taxon>Streptosporangiales</taxon>
        <taxon>Streptosporangiaceae</taxon>
        <taxon>Nonomuraea</taxon>
    </lineage>
</organism>
<dbReference type="NCBIfam" id="TIGR01755">
    <property type="entry name" value="flav_wrbA"/>
    <property type="match status" value="1"/>
</dbReference>
<dbReference type="GO" id="GO:0003955">
    <property type="term" value="F:NAD(P)H dehydrogenase (quinone) activity"/>
    <property type="evidence" value="ECO:0007669"/>
    <property type="project" value="UniProtKB-EC"/>
</dbReference>
<dbReference type="NCBIfam" id="NF002999">
    <property type="entry name" value="PRK03767.1"/>
    <property type="match status" value="1"/>
</dbReference>
<name>A0A7W5VCX6_9ACTN</name>